<proteinExistence type="predicted"/>
<sequence length="48" mass="5383">MLPALGVCKTLVKAAIMAKVTRQDINIKSDQYSILSRLYLDSQLMRVS</sequence>
<protein>
    <submittedName>
        <fullName evidence="1">Uncharacterized protein</fullName>
    </submittedName>
</protein>
<dbReference type="Proteomes" id="UP000003692">
    <property type="component" value="Unassembled WGS sequence"/>
</dbReference>
<comment type="caution">
    <text evidence="1">The sequence shown here is derived from an EMBL/GenBank/DDBJ whole genome shotgun (WGS) entry which is preliminary data.</text>
</comment>
<gene>
    <name evidence="1" type="ORF">EDWATA_02236</name>
</gene>
<dbReference type="HOGENOM" id="CLU_3152244_0_0_6"/>
<evidence type="ECO:0000313" key="1">
    <source>
        <dbReference type="EMBL" id="EFE22742.1"/>
    </source>
</evidence>
<dbReference type="EMBL" id="ADGK01000184">
    <property type="protein sequence ID" value="EFE22742.1"/>
    <property type="molecule type" value="Genomic_DNA"/>
</dbReference>
<accession>D4F656</accession>
<dbReference type="AlphaFoldDB" id="D4F656"/>
<evidence type="ECO:0000313" key="2">
    <source>
        <dbReference type="Proteomes" id="UP000003692"/>
    </source>
</evidence>
<name>D4F656_EDWTA</name>
<reference evidence="1 2" key="1">
    <citation type="submission" date="2010-02" db="EMBL/GenBank/DDBJ databases">
        <authorList>
            <person name="Weinstock G."/>
            <person name="Sodergren E."/>
            <person name="Clifton S."/>
            <person name="Fulton L."/>
            <person name="Fulton B."/>
            <person name="Courtney L."/>
            <person name="Fronick C."/>
            <person name="Harrison M."/>
            <person name="Strong C."/>
            <person name="Farmer C."/>
            <person name="Delahaunty K."/>
            <person name="Markovic C."/>
            <person name="Hall O."/>
            <person name="Minx P."/>
            <person name="Tomlinson C."/>
            <person name="Mitreva M."/>
            <person name="Nelson J."/>
            <person name="Hou S."/>
            <person name="Wollam A."/>
            <person name="Pepin K.H."/>
            <person name="Johnson M."/>
            <person name="Bhonagiri V."/>
            <person name="Zhang X."/>
            <person name="Suruliraj S."/>
            <person name="Warren W."/>
            <person name="Chinwalla A."/>
            <person name="Mardis E.R."/>
            <person name="Wilson R.K."/>
        </authorList>
    </citation>
    <scope>NUCLEOTIDE SEQUENCE [LARGE SCALE GENOMIC DNA]</scope>
    <source>
        <strain evidence="1 2">ATCC 23685</strain>
    </source>
</reference>
<organism evidence="1 2">
    <name type="scientific">Edwardsiella tarda ATCC 23685</name>
    <dbReference type="NCBI Taxonomy" id="500638"/>
    <lineage>
        <taxon>Bacteria</taxon>
        <taxon>Pseudomonadati</taxon>
        <taxon>Pseudomonadota</taxon>
        <taxon>Gammaproteobacteria</taxon>
        <taxon>Enterobacterales</taxon>
        <taxon>Hafniaceae</taxon>
        <taxon>Edwardsiella</taxon>
    </lineage>
</organism>